<keyword evidence="1" id="KW-0808">Transferase</keyword>
<reference evidence="1 2" key="1">
    <citation type="journal article" date="2013" name="Genome Announc.">
        <title>Draft Genome Sequence of Rhodococcus ruber Strain BKS 20-38.</title>
        <authorList>
            <person name="Bala M."/>
            <person name="Kumar S."/>
            <person name="Raghava G.P."/>
            <person name="Mayilraj S."/>
        </authorList>
    </citation>
    <scope>NUCLEOTIDE SEQUENCE [LARGE SCALE GENOMIC DNA]</scope>
    <source>
        <strain evidence="1 2">BKS 20-38</strain>
    </source>
</reference>
<organism evidence="1 2">
    <name type="scientific">Rhodococcus ruber BKS 20-38</name>
    <dbReference type="NCBI Taxonomy" id="1278076"/>
    <lineage>
        <taxon>Bacteria</taxon>
        <taxon>Bacillati</taxon>
        <taxon>Actinomycetota</taxon>
        <taxon>Actinomycetes</taxon>
        <taxon>Mycobacteriales</taxon>
        <taxon>Nocardiaceae</taxon>
        <taxon>Rhodococcus</taxon>
    </lineage>
</organism>
<protein>
    <submittedName>
        <fullName evidence="1">Hydride transferase</fullName>
    </submittedName>
</protein>
<accession>M2ZA58</accession>
<evidence type="ECO:0000313" key="1">
    <source>
        <dbReference type="EMBL" id="EME64202.1"/>
    </source>
</evidence>
<dbReference type="AlphaFoldDB" id="M2ZA58"/>
<proteinExistence type="predicted"/>
<name>M2ZA58_9NOCA</name>
<dbReference type="PATRIC" id="fig|1278076.4.peg.2696"/>
<gene>
    <name evidence="1" type="ORF">G352_13010</name>
</gene>
<dbReference type="EMBL" id="AOEX01000038">
    <property type="protein sequence ID" value="EME64202.1"/>
    <property type="molecule type" value="Genomic_DNA"/>
</dbReference>
<dbReference type="Proteomes" id="UP000011731">
    <property type="component" value="Unassembled WGS sequence"/>
</dbReference>
<dbReference type="GO" id="GO:0016740">
    <property type="term" value="F:transferase activity"/>
    <property type="evidence" value="ECO:0007669"/>
    <property type="project" value="UniProtKB-KW"/>
</dbReference>
<comment type="caution">
    <text evidence="1">The sequence shown here is derived from an EMBL/GenBank/DDBJ whole genome shotgun (WGS) entry which is preliminary data.</text>
</comment>
<evidence type="ECO:0000313" key="2">
    <source>
        <dbReference type="Proteomes" id="UP000011731"/>
    </source>
</evidence>
<sequence length="84" mass="8985">MLAAIRREAERAGRDAGAVDVVLRVDASPGTNPSLIIDTLEEVEQLTGINHAFVELLLLAQDVTEAIDVATTLLYMADKGAHTQ</sequence>
<keyword evidence="2" id="KW-1185">Reference proteome</keyword>